<dbReference type="Proteomes" id="UP001085076">
    <property type="component" value="Miscellaneous, Linkage group lg07"/>
</dbReference>
<evidence type="ECO:0000313" key="3">
    <source>
        <dbReference type="Proteomes" id="UP001085076"/>
    </source>
</evidence>
<comment type="caution">
    <text evidence="2">The sequence shown here is derived from an EMBL/GenBank/DDBJ whole genome shotgun (WGS) entry which is preliminary data.</text>
</comment>
<proteinExistence type="predicted"/>
<dbReference type="OrthoDB" id="1936123at2759"/>
<name>A0A9D5H926_9LILI</name>
<reference evidence="2" key="2">
    <citation type="journal article" date="2022" name="Hortic Res">
        <title>The genome of Dioscorea zingiberensis sheds light on the biosynthesis, origin and evolution of the medicinally important diosgenin saponins.</title>
        <authorList>
            <person name="Li Y."/>
            <person name="Tan C."/>
            <person name="Li Z."/>
            <person name="Guo J."/>
            <person name="Li S."/>
            <person name="Chen X."/>
            <person name="Wang C."/>
            <person name="Dai X."/>
            <person name="Yang H."/>
            <person name="Song W."/>
            <person name="Hou L."/>
            <person name="Xu J."/>
            <person name="Tong Z."/>
            <person name="Xu A."/>
            <person name="Yuan X."/>
            <person name="Wang W."/>
            <person name="Yang Q."/>
            <person name="Chen L."/>
            <person name="Sun Z."/>
            <person name="Wang K."/>
            <person name="Pan B."/>
            <person name="Chen J."/>
            <person name="Bao Y."/>
            <person name="Liu F."/>
            <person name="Qi X."/>
            <person name="Gang D.R."/>
            <person name="Wen J."/>
            <person name="Li J."/>
        </authorList>
    </citation>
    <scope>NUCLEOTIDE SEQUENCE</scope>
    <source>
        <strain evidence="2">Dzin_1.0</strain>
    </source>
</reference>
<evidence type="ECO:0000313" key="2">
    <source>
        <dbReference type="EMBL" id="KAJ0967533.1"/>
    </source>
</evidence>
<keyword evidence="3" id="KW-1185">Reference proteome</keyword>
<gene>
    <name evidence="2" type="ORF">J5N97_024450</name>
</gene>
<feature type="region of interest" description="Disordered" evidence="1">
    <location>
        <begin position="75"/>
        <end position="111"/>
    </location>
</feature>
<dbReference type="AlphaFoldDB" id="A0A9D5H926"/>
<organism evidence="2 3">
    <name type="scientific">Dioscorea zingiberensis</name>
    <dbReference type="NCBI Taxonomy" id="325984"/>
    <lineage>
        <taxon>Eukaryota</taxon>
        <taxon>Viridiplantae</taxon>
        <taxon>Streptophyta</taxon>
        <taxon>Embryophyta</taxon>
        <taxon>Tracheophyta</taxon>
        <taxon>Spermatophyta</taxon>
        <taxon>Magnoliopsida</taxon>
        <taxon>Liliopsida</taxon>
        <taxon>Dioscoreales</taxon>
        <taxon>Dioscoreaceae</taxon>
        <taxon>Dioscorea</taxon>
    </lineage>
</organism>
<dbReference type="EMBL" id="JAGGNH010000007">
    <property type="protein sequence ID" value="KAJ0967533.1"/>
    <property type="molecule type" value="Genomic_DNA"/>
</dbReference>
<accession>A0A9D5H926</accession>
<reference evidence="2" key="1">
    <citation type="submission" date="2021-03" db="EMBL/GenBank/DDBJ databases">
        <authorList>
            <person name="Li Z."/>
            <person name="Yang C."/>
        </authorList>
    </citation>
    <scope>NUCLEOTIDE SEQUENCE</scope>
    <source>
        <strain evidence="2">Dzin_1.0</strain>
        <tissue evidence="2">Leaf</tissue>
    </source>
</reference>
<sequence length="158" mass="17106">MRRRRKAREINGSGELYLQKHPKLKVRIIDGSSLATAMVLKSIPSGTKQVLLAGNLSKIGCAIATELCKKGIQRSMDQGSDGRTNGDHPGSGDAYASSNNNNVNRNQTVHLSNNCPSRRAINFTEEDSGEDAQLSKDDIYDVAKFEEGKEGEAVACIV</sequence>
<evidence type="ECO:0000256" key="1">
    <source>
        <dbReference type="SAM" id="MobiDB-lite"/>
    </source>
</evidence>
<protein>
    <submittedName>
        <fullName evidence="2">Uncharacterized protein</fullName>
    </submittedName>
</protein>